<dbReference type="CDD" id="cd08261">
    <property type="entry name" value="Zn_ADH7"/>
    <property type="match status" value="1"/>
</dbReference>
<keyword evidence="3" id="KW-1185">Reference proteome</keyword>
<dbReference type="Gene3D" id="3.90.180.10">
    <property type="entry name" value="Medium-chain alcohol dehydrogenases, catalytic domain"/>
    <property type="match status" value="1"/>
</dbReference>
<dbReference type="InterPro" id="IPR013154">
    <property type="entry name" value="ADH-like_N"/>
</dbReference>
<dbReference type="GO" id="GO:0016616">
    <property type="term" value="F:oxidoreductase activity, acting on the CH-OH group of donors, NAD or NADP as acceptor"/>
    <property type="evidence" value="ECO:0007669"/>
    <property type="project" value="UniProtKB-ARBA"/>
</dbReference>
<dbReference type="EMBL" id="CP021358">
    <property type="protein sequence ID" value="ART62838.1"/>
    <property type="molecule type" value="Genomic_DNA"/>
</dbReference>
<comment type="similarity">
    <text evidence="1">Belongs to the zinc-containing alcohol dehydrogenase family.</text>
</comment>
<sequence length="353" mass="38033">MQVLVCAAPGEMTLEETDTPQCGPGQALLRICCVGICGTDIHAYGGRQPYFSYPRVLGHELSGEVVATGDDVDQSLVGQRAYVIPYLHCGQCNACLRGRTNCCQNLEVIGVHRDGGMAEYLVVPVSHLVTSQTLSLEQLALVECLAIGAHAVRRSQLEEGECVVVAGAGPIGMGVAQLARAQGARVMVLDNHKGRLAFCRDTLGVETFNITEGDSRDAIAALSDGAMADVVFDATGNPQAMNRGFDFAGHGGRYVLVSVVRADITFNDPDFHKRELTLLGSRNATREDFDRVTRLMEAGKLFERAMITHRAPLIDMPDIMAQWCDPATGVIKGMVHLDRAASDHQTMPEAAHE</sequence>
<dbReference type="InterPro" id="IPR050129">
    <property type="entry name" value="Zn_alcohol_dh"/>
</dbReference>
<proteinExistence type="inferred from homology"/>
<dbReference type="Gene3D" id="3.40.50.720">
    <property type="entry name" value="NAD(P)-binding Rossmann-like Domain"/>
    <property type="match status" value="1"/>
</dbReference>
<dbReference type="InterPro" id="IPR036291">
    <property type="entry name" value="NAD(P)-bd_dom_sf"/>
</dbReference>
<comment type="cofactor">
    <cofactor evidence="1">
        <name>Zn(2+)</name>
        <dbReference type="ChEBI" id="CHEBI:29105"/>
    </cofactor>
</comment>
<gene>
    <name evidence="2" type="ORF">B9H00_07065</name>
</gene>
<dbReference type="KEGG" id="kma:B9H00_07065"/>
<protein>
    <submittedName>
        <fullName evidence="2">Alcohol dehydrogenase</fullName>
    </submittedName>
</protein>
<dbReference type="InterPro" id="IPR013149">
    <property type="entry name" value="ADH-like_C"/>
</dbReference>
<dbReference type="PANTHER" id="PTHR43401">
    <property type="entry name" value="L-THREONINE 3-DEHYDROGENASE"/>
    <property type="match status" value="1"/>
</dbReference>
<reference evidence="2 3" key="1">
    <citation type="submission" date="2017-05" db="EMBL/GenBank/DDBJ databases">
        <authorList>
            <person name="Song R."/>
            <person name="Chenine A.L."/>
            <person name="Ruprecht R.M."/>
        </authorList>
    </citation>
    <scope>NUCLEOTIDE SEQUENCE [LARGE SCALE GENOMIC DNA]</scope>
    <source>
        <strain evidence="2">SW32</strain>
    </source>
</reference>
<accession>A0A240UMY4</accession>
<dbReference type="Pfam" id="PF00107">
    <property type="entry name" value="ADH_zinc_N"/>
    <property type="match status" value="1"/>
</dbReference>
<dbReference type="InterPro" id="IPR002328">
    <property type="entry name" value="ADH_Zn_CS"/>
</dbReference>
<dbReference type="SUPFAM" id="SSF50129">
    <property type="entry name" value="GroES-like"/>
    <property type="match status" value="1"/>
</dbReference>
<organism evidence="2 3">
    <name type="scientific">Kushneria marisflavi</name>
    <dbReference type="NCBI Taxonomy" id="157779"/>
    <lineage>
        <taxon>Bacteria</taxon>
        <taxon>Pseudomonadati</taxon>
        <taxon>Pseudomonadota</taxon>
        <taxon>Gammaproteobacteria</taxon>
        <taxon>Oceanospirillales</taxon>
        <taxon>Halomonadaceae</taxon>
        <taxon>Kushneria</taxon>
    </lineage>
</organism>
<dbReference type="Proteomes" id="UP000194457">
    <property type="component" value="Chromosome"/>
</dbReference>
<dbReference type="GO" id="GO:0008270">
    <property type="term" value="F:zinc ion binding"/>
    <property type="evidence" value="ECO:0007669"/>
    <property type="project" value="InterPro"/>
</dbReference>
<evidence type="ECO:0000313" key="2">
    <source>
        <dbReference type="EMBL" id="ART62838.1"/>
    </source>
</evidence>
<dbReference type="PROSITE" id="PS00059">
    <property type="entry name" value="ADH_ZINC"/>
    <property type="match status" value="1"/>
</dbReference>
<keyword evidence="1" id="KW-0862">Zinc</keyword>
<dbReference type="Pfam" id="PF08240">
    <property type="entry name" value="ADH_N"/>
    <property type="match status" value="1"/>
</dbReference>
<name>A0A240UMY4_9GAMM</name>
<evidence type="ECO:0000256" key="1">
    <source>
        <dbReference type="RuleBase" id="RU361277"/>
    </source>
</evidence>
<evidence type="ECO:0000313" key="3">
    <source>
        <dbReference type="Proteomes" id="UP000194457"/>
    </source>
</evidence>
<dbReference type="SUPFAM" id="SSF51735">
    <property type="entry name" value="NAD(P)-binding Rossmann-fold domains"/>
    <property type="match status" value="1"/>
</dbReference>
<dbReference type="SMART" id="SM00829">
    <property type="entry name" value="PKS_ER"/>
    <property type="match status" value="1"/>
</dbReference>
<keyword evidence="1" id="KW-0479">Metal-binding</keyword>
<dbReference type="RefSeq" id="WP_086900057.1">
    <property type="nucleotide sequence ID" value="NZ_CP021358.1"/>
</dbReference>
<dbReference type="InterPro" id="IPR020843">
    <property type="entry name" value="ER"/>
</dbReference>
<dbReference type="InterPro" id="IPR011032">
    <property type="entry name" value="GroES-like_sf"/>
</dbReference>
<dbReference type="OrthoDB" id="9773078at2"/>
<dbReference type="AlphaFoldDB" id="A0A240UMY4"/>
<dbReference type="PANTHER" id="PTHR43401:SF3">
    <property type="entry name" value="L-GALACTONATE-5-DEHYDROGENASE"/>
    <property type="match status" value="1"/>
</dbReference>